<evidence type="ECO:0000256" key="5">
    <source>
        <dbReference type="ARBA" id="ARBA00023316"/>
    </source>
</evidence>
<dbReference type="InterPro" id="IPR015946">
    <property type="entry name" value="KH_dom-like_a/b"/>
</dbReference>
<evidence type="ECO:0000313" key="9">
    <source>
        <dbReference type="EMBL" id="SMC45764.1"/>
    </source>
</evidence>
<dbReference type="Gene3D" id="3.30.30.80">
    <property type="entry name" value="probable RNA-binding protein from clostridium symbiosum atcc 14940"/>
    <property type="match status" value="1"/>
</dbReference>
<feature type="region of interest" description="Disordered" evidence="7">
    <location>
        <begin position="57"/>
        <end position="80"/>
    </location>
</feature>
<evidence type="ECO:0000256" key="2">
    <source>
        <dbReference type="ARBA" id="ARBA00022884"/>
    </source>
</evidence>
<dbReference type="GO" id="GO:0009252">
    <property type="term" value="P:peptidoglycan biosynthetic process"/>
    <property type="evidence" value="ECO:0007669"/>
    <property type="project" value="UniProtKB-UniRule"/>
</dbReference>
<evidence type="ECO:0000256" key="6">
    <source>
        <dbReference type="HAMAP-Rule" id="MF_00867"/>
    </source>
</evidence>
<feature type="region of interest" description="Disordered" evidence="7">
    <location>
        <begin position="111"/>
        <end position="212"/>
    </location>
</feature>
<evidence type="ECO:0000256" key="4">
    <source>
        <dbReference type="ARBA" id="ARBA00023186"/>
    </source>
</evidence>
<feature type="compositionally biased region" description="Acidic residues" evidence="7">
    <location>
        <begin position="111"/>
        <end position="120"/>
    </location>
</feature>
<dbReference type="InterPro" id="IPR001374">
    <property type="entry name" value="R3H_dom"/>
</dbReference>
<keyword evidence="1 6" id="KW-0963">Cytoplasm</keyword>
<comment type="domain">
    <text evidence="6">Has an N-terminal Jag-N domain and 2 RNA-binding domains (KH and R3H).</text>
</comment>
<dbReference type="Gene3D" id="3.30.300.20">
    <property type="match status" value="1"/>
</dbReference>
<keyword evidence="3 6" id="KW-0133">Cell shape</keyword>
<sequence>MKKEKFQAETLEEAVRQALEKYQVERSMVQIDIIQRDRKGLLGIGAKDAIIEVTFPETPEAEDVHTTRETTGVEKPATQSTATIEETDMFNEGKTVDTDKDVIVLDDEETSAAIQTDDESVAVVDNPSVVTSDDEEPSGVVNPEEGDLSDPNDDKDSLDVSGAVAGDLTAENDVDTVSDDANHEETQEPVMAESEPSNDMTIDEGDEEESASEVENIEKVARYLMDVCDAYLAPITVDVEDYGDEIIYHLNTDKPGLVIGKHGKIINSLETLAKVLTHRHVRNRVHVMVNVGDYRERREKTLEHLARKTADRVTETQEPVYLDPLPASERKIVHSQLARYQHISTHSEGREPHRYLVVKYVN</sequence>
<comment type="function">
    <text evidence="6">A probable RNA chaperone. Forms a complex with KhpA which binds to cellular RNA and controls its expression. Plays a role in peptidoglycan (PG) homeostasis and cell length regulation.</text>
</comment>
<dbReference type="SMART" id="SM01245">
    <property type="entry name" value="Jag_N"/>
    <property type="match status" value="1"/>
</dbReference>
<evidence type="ECO:0000259" key="8">
    <source>
        <dbReference type="PROSITE" id="PS51061"/>
    </source>
</evidence>
<dbReference type="RefSeq" id="WP_084099360.1">
    <property type="nucleotide sequence ID" value="NZ_FWXK01000007.1"/>
</dbReference>
<dbReference type="CDD" id="cd02644">
    <property type="entry name" value="R3H_jag"/>
    <property type="match status" value="1"/>
</dbReference>
<proteinExistence type="inferred from homology"/>
<comment type="subunit">
    <text evidence="6">Forms a complex with KhpA.</text>
</comment>
<dbReference type="GO" id="GO:0008360">
    <property type="term" value="P:regulation of cell shape"/>
    <property type="evidence" value="ECO:0007669"/>
    <property type="project" value="UniProtKB-KW"/>
</dbReference>
<reference evidence="10" key="1">
    <citation type="submission" date="2017-04" db="EMBL/GenBank/DDBJ databases">
        <authorList>
            <person name="Varghese N."/>
            <person name="Submissions S."/>
        </authorList>
    </citation>
    <scope>NUCLEOTIDE SEQUENCE [LARGE SCALE GENOMIC DNA]</scope>
    <source>
        <strain evidence="10">DSM 21500</strain>
    </source>
</reference>
<dbReference type="EMBL" id="FWXK01000007">
    <property type="protein sequence ID" value="SMC45764.1"/>
    <property type="molecule type" value="Genomic_DNA"/>
</dbReference>
<dbReference type="InterPro" id="IPR038247">
    <property type="entry name" value="Jag_N_dom_sf"/>
</dbReference>
<evidence type="ECO:0000313" key="10">
    <source>
        <dbReference type="Proteomes" id="UP000243884"/>
    </source>
</evidence>
<keyword evidence="2 6" id="KW-0694">RNA-binding</keyword>
<dbReference type="GO" id="GO:0005737">
    <property type="term" value="C:cytoplasm"/>
    <property type="evidence" value="ECO:0007669"/>
    <property type="project" value="UniProtKB-SubCell"/>
</dbReference>
<keyword evidence="4 6" id="KW-0143">Chaperone</keyword>
<accession>A0A1W1ZBF8</accession>
<dbReference type="NCBIfam" id="NF041568">
    <property type="entry name" value="Jag_EloR"/>
    <property type="match status" value="1"/>
</dbReference>
<dbReference type="InterPro" id="IPR034079">
    <property type="entry name" value="R3H_KhpB"/>
</dbReference>
<dbReference type="CDD" id="cd02414">
    <property type="entry name" value="KH-II_Jag"/>
    <property type="match status" value="1"/>
</dbReference>
<dbReference type="HAMAP" id="MF_00867">
    <property type="entry name" value="KhpB"/>
    <property type="match status" value="1"/>
</dbReference>
<dbReference type="Proteomes" id="UP000243884">
    <property type="component" value="Unassembled WGS sequence"/>
</dbReference>
<comment type="similarity">
    <text evidence="6">Belongs to the KhpB RNA-binding protein family.</text>
</comment>
<dbReference type="SUPFAM" id="SSF82708">
    <property type="entry name" value="R3H domain"/>
    <property type="match status" value="1"/>
</dbReference>
<dbReference type="Gene3D" id="3.30.1370.50">
    <property type="entry name" value="R3H-like domain"/>
    <property type="match status" value="1"/>
</dbReference>
<dbReference type="InterPro" id="IPR038008">
    <property type="entry name" value="Jag_KH"/>
</dbReference>
<comment type="caution">
    <text evidence="6">Lacks conserved residue(s) required for the propagation of feature annotation.</text>
</comment>
<dbReference type="GO" id="GO:0003723">
    <property type="term" value="F:RNA binding"/>
    <property type="evidence" value="ECO:0007669"/>
    <property type="project" value="UniProtKB-UniRule"/>
</dbReference>
<organism evidence="9 10">
    <name type="scientific">Aerococcus suis</name>
    <dbReference type="NCBI Taxonomy" id="371602"/>
    <lineage>
        <taxon>Bacteria</taxon>
        <taxon>Bacillati</taxon>
        <taxon>Bacillota</taxon>
        <taxon>Bacilli</taxon>
        <taxon>Lactobacillales</taxon>
        <taxon>Aerococcaceae</taxon>
        <taxon>Aerococcus</taxon>
    </lineage>
</organism>
<dbReference type="Pfam" id="PF01424">
    <property type="entry name" value="R3H"/>
    <property type="match status" value="1"/>
</dbReference>
<dbReference type="PANTHER" id="PTHR35800:SF1">
    <property type="entry name" value="RNA-BINDING PROTEIN KHPB"/>
    <property type="match status" value="1"/>
</dbReference>
<dbReference type="GO" id="GO:0071555">
    <property type="term" value="P:cell wall organization"/>
    <property type="evidence" value="ECO:0007669"/>
    <property type="project" value="UniProtKB-KW"/>
</dbReference>
<evidence type="ECO:0000256" key="3">
    <source>
        <dbReference type="ARBA" id="ARBA00022960"/>
    </source>
</evidence>
<evidence type="ECO:0000256" key="1">
    <source>
        <dbReference type="ARBA" id="ARBA00022490"/>
    </source>
</evidence>
<evidence type="ECO:0000256" key="7">
    <source>
        <dbReference type="SAM" id="MobiDB-lite"/>
    </source>
</evidence>
<comment type="subcellular location">
    <subcellularLocation>
        <location evidence="6">Cytoplasm</location>
    </subcellularLocation>
</comment>
<feature type="compositionally biased region" description="Basic and acidic residues" evidence="7">
    <location>
        <begin position="62"/>
        <end position="72"/>
    </location>
</feature>
<gene>
    <name evidence="6" type="primary">khpB</name>
    <name evidence="6" type="synonym">eloR</name>
    <name evidence="9" type="ORF">SAMN04487984_1245</name>
</gene>
<dbReference type="AlphaFoldDB" id="A0A1W1ZBF8"/>
<dbReference type="InterPro" id="IPR039247">
    <property type="entry name" value="KhpB"/>
</dbReference>
<protein>
    <recommendedName>
        <fullName evidence="6">RNA-binding protein KhpB</fullName>
    </recommendedName>
    <alternativeName>
        <fullName evidence="6">RNA-binding protein EloR</fullName>
    </alternativeName>
</protein>
<feature type="compositionally biased region" description="Acidic residues" evidence="7">
    <location>
        <begin position="201"/>
        <end position="212"/>
    </location>
</feature>
<feature type="domain" description="R3H" evidence="8">
    <location>
        <begin position="296"/>
        <end position="362"/>
    </location>
</feature>
<keyword evidence="10" id="KW-1185">Reference proteome</keyword>
<dbReference type="InterPro" id="IPR032782">
    <property type="entry name" value="KhpB_N"/>
</dbReference>
<name>A0A1W1ZBF8_9LACT</name>
<dbReference type="SMART" id="SM00393">
    <property type="entry name" value="R3H"/>
    <property type="match status" value="1"/>
</dbReference>
<dbReference type="InterPro" id="IPR036867">
    <property type="entry name" value="R3H_dom_sf"/>
</dbReference>
<dbReference type="OrthoDB" id="9794483at2"/>
<dbReference type="PANTHER" id="PTHR35800">
    <property type="entry name" value="PROTEIN JAG"/>
    <property type="match status" value="1"/>
</dbReference>
<dbReference type="Pfam" id="PF13083">
    <property type="entry name" value="KH_KhpA-B"/>
    <property type="match status" value="1"/>
</dbReference>
<keyword evidence="5 6" id="KW-0961">Cell wall biogenesis/degradation</keyword>
<dbReference type="Pfam" id="PF14804">
    <property type="entry name" value="Jag_N"/>
    <property type="match status" value="1"/>
</dbReference>
<dbReference type="STRING" id="371602.SAMN04487984_1245"/>
<dbReference type="PROSITE" id="PS51061">
    <property type="entry name" value="R3H"/>
    <property type="match status" value="1"/>
</dbReference>